<evidence type="ECO:0000256" key="9">
    <source>
        <dbReference type="ARBA" id="ARBA00037868"/>
    </source>
</evidence>
<dbReference type="EMBL" id="MVGT01000146">
    <property type="protein sequence ID" value="OVA20121.1"/>
    <property type="molecule type" value="Genomic_DNA"/>
</dbReference>
<evidence type="ECO:0000256" key="8">
    <source>
        <dbReference type="ARBA" id="ARBA00035011"/>
    </source>
</evidence>
<keyword evidence="11" id="KW-0812">Transmembrane</keyword>
<dbReference type="InterPro" id="IPR041846">
    <property type="entry name" value="ENL_dom"/>
</dbReference>
<dbReference type="CDD" id="cd11019">
    <property type="entry name" value="OsENODL1_like"/>
    <property type="match status" value="1"/>
</dbReference>
<evidence type="ECO:0000313" key="14">
    <source>
        <dbReference type="EMBL" id="OVA20121.1"/>
    </source>
</evidence>
<evidence type="ECO:0000256" key="12">
    <source>
        <dbReference type="SAM" id="SignalP"/>
    </source>
</evidence>
<keyword evidence="7" id="KW-0449">Lipoprotein</keyword>
<keyword evidence="5" id="KW-1015">Disulfide bond</keyword>
<dbReference type="GO" id="GO:0005886">
    <property type="term" value="C:plasma membrane"/>
    <property type="evidence" value="ECO:0007669"/>
    <property type="project" value="TreeGrafter"/>
</dbReference>
<comment type="similarity">
    <text evidence="8">Belongs to the early nodulin-like (ENODL) family.</text>
</comment>
<comment type="caution">
    <text evidence="14">The sequence shown here is derived from an EMBL/GenBank/DDBJ whole genome shotgun (WGS) entry which is preliminary data.</text>
</comment>
<reference evidence="14 15" key="1">
    <citation type="journal article" date="2017" name="Mol. Plant">
        <title>The Genome of Medicinal Plant Macleaya cordata Provides New Insights into Benzylisoquinoline Alkaloids Metabolism.</title>
        <authorList>
            <person name="Liu X."/>
            <person name="Liu Y."/>
            <person name="Huang P."/>
            <person name="Ma Y."/>
            <person name="Qing Z."/>
            <person name="Tang Q."/>
            <person name="Cao H."/>
            <person name="Cheng P."/>
            <person name="Zheng Y."/>
            <person name="Yuan Z."/>
            <person name="Zhou Y."/>
            <person name="Liu J."/>
            <person name="Tang Z."/>
            <person name="Zhuo Y."/>
            <person name="Zhang Y."/>
            <person name="Yu L."/>
            <person name="Huang J."/>
            <person name="Yang P."/>
            <person name="Peng Q."/>
            <person name="Zhang J."/>
            <person name="Jiang W."/>
            <person name="Zhang Z."/>
            <person name="Lin K."/>
            <person name="Ro D.K."/>
            <person name="Chen X."/>
            <person name="Xiong X."/>
            <person name="Shang Y."/>
            <person name="Huang S."/>
            <person name="Zeng J."/>
        </authorList>
    </citation>
    <scope>NUCLEOTIDE SEQUENCE [LARGE SCALE GENOMIC DNA]</scope>
    <source>
        <strain evidence="15">cv. BLH2017</strain>
        <tissue evidence="14">Root</tissue>
    </source>
</reference>
<dbReference type="InterPro" id="IPR039391">
    <property type="entry name" value="Phytocyanin-like"/>
</dbReference>
<dbReference type="AlphaFoldDB" id="A0A200RBN3"/>
<dbReference type="Gene3D" id="2.60.40.420">
    <property type="entry name" value="Cupredoxins - blue copper proteins"/>
    <property type="match status" value="1"/>
</dbReference>
<dbReference type="Pfam" id="PF02298">
    <property type="entry name" value="Cu_bind_like"/>
    <property type="match status" value="1"/>
</dbReference>
<dbReference type="SUPFAM" id="SSF49503">
    <property type="entry name" value="Cupredoxins"/>
    <property type="match status" value="1"/>
</dbReference>
<dbReference type="PROSITE" id="PS51485">
    <property type="entry name" value="PHYTOCYANIN"/>
    <property type="match status" value="1"/>
</dbReference>
<dbReference type="FunFam" id="2.60.40.420:FF:000010">
    <property type="entry name" value="Early nodulin-like protein 1"/>
    <property type="match status" value="1"/>
</dbReference>
<proteinExistence type="inferred from homology"/>
<dbReference type="STRING" id="56857.A0A200RBN3"/>
<evidence type="ECO:0000256" key="4">
    <source>
        <dbReference type="ARBA" id="ARBA00023136"/>
    </source>
</evidence>
<evidence type="ECO:0000256" key="3">
    <source>
        <dbReference type="ARBA" id="ARBA00022729"/>
    </source>
</evidence>
<dbReference type="InterPro" id="IPR008972">
    <property type="entry name" value="Cupredoxin"/>
</dbReference>
<dbReference type="InParanoid" id="A0A200RBN3"/>
<keyword evidence="4 11" id="KW-0472">Membrane</keyword>
<evidence type="ECO:0000256" key="5">
    <source>
        <dbReference type="ARBA" id="ARBA00023157"/>
    </source>
</evidence>
<feature type="region of interest" description="Disordered" evidence="10">
    <location>
        <begin position="132"/>
        <end position="166"/>
    </location>
</feature>
<comment type="subcellular location">
    <subcellularLocation>
        <location evidence="9">Endomembrane system</location>
        <topology evidence="9">Lipid-anchor</topology>
    </subcellularLocation>
    <subcellularLocation>
        <location evidence="1">Membrane</location>
        <topology evidence="1">Lipid-anchor</topology>
        <topology evidence="1">GPI-anchor</topology>
    </subcellularLocation>
</comment>
<dbReference type="InterPro" id="IPR003245">
    <property type="entry name" value="Phytocyanin_dom"/>
</dbReference>
<feature type="domain" description="Phytocyanin" evidence="13">
    <location>
        <begin position="25"/>
        <end position="127"/>
    </location>
</feature>
<evidence type="ECO:0000256" key="1">
    <source>
        <dbReference type="ARBA" id="ARBA00004589"/>
    </source>
</evidence>
<dbReference type="OMA" id="PADYLNC"/>
<evidence type="ECO:0000256" key="7">
    <source>
        <dbReference type="ARBA" id="ARBA00023288"/>
    </source>
</evidence>
<name>A0A200RBN3_MACCD</name>
<dbReference type="GO" id="GO:0009055">
    <property type="term" value="F:electron transfer activity"/>
    <property type="evidence" value="ECO:0007669"/>
    <property type="project" value="InterPro"/>
</dbReference>
<dbReference type="Proteomes" id="UP000195402">
    <property type="component" value="Unassembled WGS sequence"/>
</dbReference>
<dbReference type="PANTHER" id="PTHR33021">
    <property type="entry name" value="BLUE COPPER PROTEIN"/>
    <property type="match status" value="1"/>
</dbReference>
<sequence>MAGSSLLFIFTTASLMLMISVSSAFQFHVGGPAGWIIPSENDTQTYIEWAARNRFHVGDTVYFKYKNDSVLVVNRADYINCNVSNPIAKFEDGNTLFRFDRYGFFYFISGKAGHCKSGQRLVIRVMVHPEFEPPSPAPSPSGTGGGGSGSGGGGSGSSDDQWGPPTPNSTVRLSVASYFMTALGGMVVILYLFM</sequence>
<keyword evidence="11" id="KW-1133">Transmembrane helix</keyword>
<evidence type="ECO:0000256" key="2">
    <source>
        <dbReference type="ARBA" id="ARBA00022622"/>
    </source>
</evidence>
<accession>A0A200RBN3</accession>
<protein>
    <submittedName>
        <fullName evidence="14">Plastocyanin-like</fullName>
    </submittedName>
</protein>
<dbReference type="GO" id="GO:0098552">
    <property type="term" value="C:side of membrane"/>
    <property type="evidence" value="ECO:0007669"/>
    <property type="project" value="UniProtKB-KW"/>
</dbReference>
<feature type="compositionally biased region" description="Gly residues" evidence="10">
    <location>
        <begin position="142"/>
        <end position="156"/>
    </location>
</feature>
<evidence type="ECO:0000256" key="6">
    <source>
        <dbReference type="ARBA" id="ARBA00023180"/>
    </source>
</evidence>
<keyword evidence="3 12" id="KW-0732">Signal</keyword>
<dbReference type="PANTHER" id="PTHR33021:SF14">
    <property type="entry name" value="OS01G0272700 PROTEIN"/>
    <property type="match status" value="1"/>
</dbReference>
<feature type="chain" id="PRO_5012849179" evidence="12">
    <location>
        <begin position="25"/>
        <end position="194"/>
    </location>
</feature>
<feature type="signal peptide" evidence="12">
    <location>
        <begin position="1"/>
        <end position="24"/>
    </location>
</feature>
<keyword evidence="15" id="KW-1185">Reference proteome</keyword>
<evidence type="ECO:0000313" key="15">
    <source>
        <dbReference type="Proteomes" id="UP000195402"/>
    </source>
</evidence>
<dbReference type="GO" id="GO:0012505">
    <property type="term" value="C:endomembrane system"/>
    <property type="evidence" value="ECO:0007669"/>
    <property type="project" value="UniProtKB-SubCell"/>
</dbReference>
<dbReference type="OrthoDB" id="959565at2759"/>
<evidence type="ECO:0000256" key="10">
    <source>
        <dbReference type="SAM" id="MobiDB-lite"/>
    </source>
</evidence>
<gene>
    <name evidence="14" type="ORF">BVC80_1663g9</name>
</gene>
<organism evidence="14 15">
    <name type="scientific">Macleaya cordata</name>
    <name type="common">Five-seeded plume-poppy</name>
    <name type="synonym">Bocconia cordata</name>
    <dbReference type="NCBI Taxonomy" id="56857"/>
    <lineage>
        <taxon>Eukaryota</taxon>
        <taxon>Viridiplantae</taxon>
        <taxon>Streptophyta</taxon>
        <taxon>Embryophyta</taxon>
        <taxon>Tracheophyta</taxon>
        <taxon>Spermatophyta</taxon>
        <taxon>Magnoliopsida</taxon>
        <taxon>Ranunculales</taxon>
        <taxon>Papaveraceae</taxon>
        <taxon>Papaveroideae</taxon>
        <taxon>Macleaya</taxon>
    </lineage>
</organism>
<keyword evidence="2" id="KW-0336">GPI-anchor</keyword>
<evidence type="ECO:0000256" key="11">
    <source>
        <dbReference type="SAM" id="Phobius"/>
    </source>
</evidence>
<keyword evidence="6" id="KW-0325">Glycoprotein</keyword>
<feature type="transmembrane region" description="Helical" evidence="11">
    <location>
        <begin position="175"/>
        <end position="193"/>
    </location>
</feature>
<evidence type="ECO:0000259" key="13">
    <source>
        <dbReference type="PROSITE" id="PS51485"/>
    </source>
</evidence>